<dbReference type="Gene3D" id="3.40.50.1820">
    <property type="entry name" value="alpha/beta hydrolase"/>
    <property type="match status" value="1"/>
</dbReference>
<dbReference type="Pfam" id="PF08530">
    <property type="entry name" value="PepX_C"/>
    <property type="match status" value="1"/>
</dbReference>
<reference evidence="4" key="1">
    <citation type="submission" date="2023-06" db="EMBL/GenBank/DDBJ databases">
        <title>Draft genome of Marssonina rosae.</title>
        <authorList>
            <person name="Cheng Q."/>
        </authorList>
    </citation>
    <scope>NUCLEOTIDE SEQUENCE</scope>
    <source>
        <strain evidence="4">R4</strain>
    </source>
</reference>
<organism evidence="4 5">
    <name type="scientific">Diplocarpon rosae</name>
    <dbReference type="NCBI Taxonomy" id="946125"/>
    <lineage>
        <taxon>Eukaryota</taxon>
        <taxon>Fungi</taxon>
        <taxon>Dikarya</taxon>
        <taxon>Ascomycota</taxon>
        <taxon>Pezizomycotina</taxon>
        <taxon>Leotiomycetes</taxon>
        <taxon>Helotiales</taxon>
        <taxon>Drepanopezizaceae</taxon>
        <taxon>Diplocarpon</taxon>
    </lineage>
</organism>
<dbReference type="InterPro" id="IPR008979">
    <property type="entry name" value="Galactose-bd-like_sf"/>
</dbReference>
<feature type="region of interest" description="Disordered" evidence="2">
    <location>
        <begin position="392"/>
        <end position="412"/>
    </location>
</feature>
<dbReference type="GO" id="GO:0008239">
    <property type="term" value="F:dipeptidyl-peptidase activity"/>
    <property type="evidence" value="ECO:0007669"/>
    <property type="project" value="InterPro"/>
</dbReference>
<evidence type="ECO:0000256" key="2">
    <source>
        <dbReference type="SAM" id="MobiDB-lite"/>
    </source>
</evidence>
<dbReference type="PANTHER" id="PTHR43056:SF10">
    <property type="entry name" value="COCE_NOND FAMILY, PUTATIVE (AFU_ORTHOLOGUE AFUA_7G00600)-RELATED"/>
    <property type="match status" value="1"/>
</dbReference>
<feature type="compositionally biased region" description="Basic residues" evidence="2">
    <location>
        <begin position="473"/>
        <end position="484"/>
    </location>
</feature>
<dbReference type="AlphaFoldDB" id="A0AAD9SVC4"/>
<sequence length="566" mass="62388">MTTTTNTIKDILEVTEDRENSLIFEENVSVPLRSSDLPIRCNVYGPMAPASAQFPVLVTSGPYGKDIPYDKYAPESPRRLIPVFVVDTTQFLRQVLQRAQPRTPEQVQCLRDSGSGYAVVRADERGLGQSPGLLDTMSRGTSECFFDVVEWAAAQPWSSGKVGLLGISYYAGSQWRVAARQPQGLAAIIPWEGMSDYYRDRCRHGGILSNASSDFGGIDKSSRTSTVGRAGRRRSGAKTPSREFKLEEIEVVILSVANWGGILLHLRGTKPDCFRVMGDGKLIRASGYVNGYAWAGSKLKYLRFITGRHDLPLYYKEEVEVQKSFLDAFLKGEDRVGWSVPGRVSPVSVILRKGDVGSDNPEAERTYARREAAAWPRSGTEYTKFYLTADQNLESGPPAAPAPHTLSDPALGSLENPRAIQFTSGPFAQDTEITGHVTARLTVSVTPASPSASPEKDIDLILTLRYLSPRGRRGFLHRHGRRPRPSQQGLAPRVPAQDRVEPCPERGLPALPPVQVRGSAGREGRHALRRGRRDLADERGGREGRPDRSRGQLGGYAGQWDFHAYE</sequence>
<name>A0AAD9SVC4_9HELO</name>
<feature type="compositionally biased region" description="Basic and acidic residues" evidence="2">
    <location>
        <begin position="533"/>
        <end position="550"/>
    </location>
</feature>
<feature type="domain" description="Xaa-Pro dipeptidyl-peptidase C-terminal" evidence="3">
    <location>
        <begin position="323"/>
        <end position="529"/>
    </location>
</feature>
<keyword evidence="5" id="KW-1185">Reference proteome</keyword>
<protein>
    <recommendedName>
        <fullName evidence="3">Xaa-Pro dipeptidyl-peptidase C-terminal domain-containing protein</fullName>
    </recommendedName>
</protein>
<evidence type="ECO:0000256" key="1">
    <source>
        <dbReference type="ARBA" id="ARBA00022801"/>
    </source>
</evidence>
<dbReference type="InterPro" id="IPR000383">
    <property type="entry name" value="Xaa-Pro-like_dom"/>
</dbReference>
<evidence type="ECO:0000313" key="4">
    <source>
        <dbReference type="EMBL" id="KAK2624296.1"/>
    </source>
</evidence>
<dbReference type="InterPro" id="IPR013736">
    <property type="entry name" value="Xaa-Pro_dipept_C"/>
</dbReference>
<dbReference type="InterPro" id="IPR050585">
    <property type="entry name" value="Xaa-Pro_dipeptidyl-ppase/CocE"/>
</dbReference>
<dbReference type="Proteomes" id="UP001285354">
    <property type="component" value="Unassembled WGS sequence"/>
</dbReference>
<keyword evidence="1" id="KW-0378">Hydrolase</keyword>
<comment type="caution">
    <text evidence="4">The sequence shown here is derived from an EMBL/GenBank/DDBJ whole genome shotgun (WGS) entry which is preliminary data.</text>
</comment>
<gene>
    <name evidence="4" type="ORF">QTJ16_006246</name>
</gene>
<dbReference type="SUPFAM" id="SSF49785">
    <property type="entry name" value="Galactose-binding domain-like"/>
    <property type="match status" value="1"/>
</dbReference>
<dbReference type="SMART" id="SM00939">
    <property type="entry name" value="PepX_C"/>
    <property type="match status" value="1"/>
</dbReference>
<dbReference type="SUPFAM" id="SSF53474">
    <property type="entry name" value="alpha/beta-Hydrolases"/>
    <property type="match status" value="1"/>
</dbReference>
<dbReference type="PANTHER" id="PTHR43056">
    <property type="entry name" value="PEPTIDASE S9 PROLYL OLIGOPEPTIDASE"/>
    <property type="match status" value="1"/>
</dbReference>
<evidence type="ECO:0000259" key="3">
    <source>
        <dbReference type="SMART" id="SM00939"/>
    </source>
</evidence>
<feature type="region of interest" description="Disordered" evidence="2">
    <location>
        <begin position="473"/>
        <end position="557"/>
    </location>
</feature>
<proteinExistence type="predicted"/>
<dbReference type="Pfam" id="PF02129">
    <property type="entry name" value="Peptidase_S15"/>
    <property type="match status" value="1"/>
</dbReference>
<dbReference type="InterPro" id="IPR005674">
    <property type="entry name" value="CocE/Ser_esterase"/>
</dbReference>
<dbReference type="NCBIfam" id="TIGR00976">
    <property type="entry name" value="CocE_NonD"/>
    <property type="match status" value="1"/>
</dbReference>
<dbReference type="Gene3D" id="2.60.120.260">
    <property type="entry name" value="Galactose-binding domain-like"/>
    <property type="match status" value="1"/>
</dbReference>
<evidence type="ECO:0000313" key="5">
    <source>
        <dbReference type="Proteomes" id="UP001285354"/>
    </source>
</evidence>
<accession>A0AAD9SVC4</accession>
<feature type="region of interest" description="Disordered" evidence="2">
    <location>
        <begin position="219"/>
        <end position="239"/>
    </location>
</feature>
<dbReference type="EMBL" id="JAUBYV010000010">
    <property type="protein sequence ID" value="KAK2624296.1"/>
    <property type="molecule type" value="Genomic_DNA"/>
</dbReference>
<dbReference type="InterPro" id="IPR029058">
    <property type="entry name" value="AB_hydrolase_fold"/>
</dbReference>